<dbReference type="InterPro" id="IPR017907">
    <property type="entry name" value="Znf_RING_CS"/>
</dbReference>
<evidence type="ECO:0000256" key="3">
    <source>
        <dbReference type="ARBA" id="ARBA00022833"/>
    </source>
</evidence>
<dbReference type="InterPro" id="IPR003879">
    <property type="entry name" value="Butyrophylin_SPRY"/>
</dbReference>
<dbReference type="InterPro" id="IPR000315">
    <property type="entry name" value="Znf_B-box"/>
</dbReference>
<keyword evidence="3" id="KW-0862">Zinc</keyword>
<dbReference type="SMART" id="SM00449">
    <property type="entry name" value="SPRY"/>
    <property type="match status" value="1"/>
</dbReference>
<evidence type="ECO:0000259" key="5">
    <source>
        <dbReference type="PROSITE" id="PS50089"/>
    </source>
</evidence>
<dbReference type="FunCoup" id="A0A6P3F712">
    <property type="interactions" value="51"/>
</dbReference>
<sequence>MAVVSEALARLQAETKCPVCLDDLTDPVTIECGHNFCRRCIRQTWADFTEKFPCPVCRFECEECYYRSNTQLGRMVQIARRLHSSCGKRRRSEKTTLCEKHGQELMLFCEEELEVLCPQCVSPEHSNHRVSPLVDAAQRHRAKLRNYAKGLRKQADDTQKLISAQSRAPLELHEKAEARRQKLASEVQLLGQFLEREQQAAFERLAEEERHIQQQLEDNIRAFTNYRATMQSLLARVEGHSSLSEVELLAQIKHFYPRSDCEISPPIFSINLPREACNFPPQYSELQKIRREFRVDIILDPEMSYPNLLISPDRKCVKFTKKRPRSPRVSKRSSAVVLGFPDFYSGRHFWQVEVGDVPQWAVGVCRAAQSSKGRRAGQGCWRLQLLQQGGYEAPGARPAKLQLEVRDRTLGIFLDYELGEVTFYDMPDGAHICTFSDSFSGPLRPYFYLGPESKSLRILRERFGE</sequence>
<dbReference type="SMART" id="SM00589">
    <property type="entry name" value="PRY"/>
    <property type="match status" value="1"/>
</dbReference>
<name>A0A6P3F712_OCTDE</name>
<feature type="domain" description="B30.2/SPRY" evidence="7">
    <location>
        <begin position="277"/>
        <end position="465"/>
    </location>
</feature>
<dbReference type="InParanoid" id="A0A6P3F712"/>
<gene>
    <name evidence="9" type="primary">LOC101567187</name>
</gene>
<keyword evidence="2 4" id="KW-0863">Zinc-finger</keyword>
<dbReference type="RefSeq" id="XP_004630773.1">
    <property type="nucleotide sequence ID" value="XM_004630716.1"/>
</dbReference>
<dbReference type="CDD" id="cd15829">
    <property type="entry name" value="SPRY_PRY_TRIM75"/>
    <property type="match status" value="1"/>
</dbReference>
<dbReference type="SUPFAM" id="SSF57850">
    <property type="entry name" value="RING/U-box"/>
    <property type="match status" value="1"/>
</dbReference>
<dbReference type="PANTHER" id="PTHR24103">
    <property type="entry name" value="E3 UBIQUITIN-PROTEIN LIGASE TRIM"/>
    <property type="match status" value="1"/>
</dbReference>
<accession>A0A6P3F712</accession>
<dbReference type="Gene3D" id="3.30.40.10">
    <property type="entry name" value="Zinc/RING finger domain, C3HC4 (zinc finger)"/>
    <property type="match status" value="1"/>
</dbReference>
<dbReference type="PROSITE" id="PS00518">
    <property type="entry name" value="ZF_RING_1"/>
    <property type="match status" value="1"/>
</dbReference>
<dbReference type="Proteomes" id="UP000515203">
    <property type="component" value="Unplaced"/>
</dbReference>
<dbReference type="SMART" id="SM00184">
    <property type="entry name" value="RING"/>
    <property type="match status" value="1"/>
</dbReference>
<dbReference type="InterPro" id="IPR013320">
    <property type="entry name" value="ConA-like_dom_sf"/>
</dbReference>
<dbReference type="InterPro" id="IPR043136">
    <property type="entry name" value="B30.2/SPRY_sf"/>
</dbReference>
<dbReference type="PROSITE" id="PS50119">
    <property type="entry name" value="ZF_BBOX"/>
    <property type="match status" value="1"/>
</dbReference>
<dbReference type="InterPro" id="IPR050143">
    <property type="entry name" value="TRIM/RBCC"/>
</dbReference>
<dbReference type="Gene3D" id="2.60.120.920">
    <property type="match status" value="1"/>
</dbReference>
<dbReference type="AlphaFoldDB" id="A0A6P3F712"/>
<dbReference type="Gene3D" id="3.30.160.60">
    <property type="entry name" value="Classic Zinc Finger"/>
    <property type="match status" value="1"/>
</dbReference>
<proteinExistence type="predicted"/>
<dbReference type="InterPro" id="IPR035785">
    <property type="entry name" value="SPRY/PRY_TRIM75"/>
</dbReference>
<dbReference type="InterPro" id="IPR001870">
    <property type="entry name" value="B30.2/SPRY"/>
</dbReference>
<evidence type="ECO:0000256" key="4">
    <source>
        <dbReference type="PROSITE-ProRule" id="PRU00024"/>
    </source>
</evidence>
<dbReference type="InterPro" id="IPR013083">
    <property type="entry name" value="Znf_RING/FYVE/PHD"/>
</dbReference>
<evidence type="ECO:0000256" key="1">
    <source>
        <dbReference type="ARBA" id="ARBA00022723"/>
    </source>
</evidence>
<dbReference type="SMART" id="SM00336">
    <property type="entry name" value="BBOX"/>
    <property type="match status" value="1"/>
</dbReference>
<dbReference type="GO" id="GO:0008270">
    <property type="term" value="F:zinc ion binding"/>
    <property type="evidence" value="ECO:0007669"/>
    <property type="project" value="UniProtKB-KW"/>
</dbReference>
<dbReference type="FunFam" id="2.60.120.920:FF:000004">
    <property type="entry name" value="Butyrophilin subfamily 1 member A1"/>
    <property type="match status" value="1"/>
</dbReference>
<keyword evidence="1" id="KW-0479">Metal-binding</keyword>
<dbReference type="SUPFAM" id="SSF49899">
    <property type="entry name" value="Concanavalin A-like lectins/glucanases"/>
    <property type="match status" value="1"/>
</dbReference>
<reference evidence="9" key="1">
    <citation type="submission" date="2025-08" db="UniProtKB">
        <authorList>
            <consortium name="RefSeq"/>
        </authorList>
    </citation>
    <scope>IDENTIFICATION</scope>
</reference>
<keyword evidence="8" id="KW-1185">Reference proteome</keyword>
<dbReference type="InterPro" id="IPR001841">
    <property type="entry name" value="Znf_RING"/>
</dbReference>
<dbReference type="Pfam" id="PF00643">
    <property type="entry name" value="zf-B_box"/>
    <property type="match status" value="1"/>
</dbReference>
<protein>
    <submittedName>
        <fullName evidence="9">Tripartite motif-containing protein 75</fullName>
    </submittedName>
</protein>
<feature type="domain" description="B box-type" evidence="6">
    <location>
        <begin position="93"/>
        <end position="133"/>
    </location>
</feature>
<dbReference type="Pfam" id="PF00622">
    <property type="entry name" value="SPRY"/>
    <property type="match status" value="1"/>
</dbReference>
<evidence type="ECO:0000313" key="8">
    <source>
        <dbReference type="Proteomes" id="UP000515203"/>
    </source>
</evidence>
<feature type="domain" description="RING-type" evidence="5">
    <location>
        <begin position="17"/>
        <end position="58"/>
    </location>
</feature>
<dbReference type="PROSITE" id="PS50089">
    <property type="entry name" value="ZF_RING_2"/>
    <property type="match status" value="1"/>
</dbReference>
<evidence type="ECO:0000259" key="6">
    <source>
        <dbReference type="PROSITE" id="PS50119"/>
    </source>
</evidence>
<dbReference type="InterPro" id="IPR006574">
    <property type="entry name" value="PRY"/>
</dbReference>
<evidence type="ECO:0000313" key="9">
    <source>
        <dbReference type="RefSeq" id="XP_004630773.1"/>
    </source>
</evidence>
<dbReference type="PRINTS" id="PR01407">
    <property type="entry name" value="BUTYPHLNCDUF"/>
</dbReference>
<dbReference type="GeneID" id="101567187"/>
<evidence type="ECO:0000259" key="7">
    <source>
        <dbReference type="PROSITE" id="PS50188"/>
    </source>
</evidence>
<dbReference type="Pfam" id="PF15227">
    <property type="entry name" value="zf-C3HC4_4"/>
    <property type="match status" value="1"/>
</dbReference>
<dbReference type="PROSITE" id="PS50188">
    <property type="entry name" value="B302_SPRY"/>
    <property type="match status" value="1"/>
</dbReference>
<dbReference type="OrthoDB" id="128536at2759"/>
<dbReference type="InterPro" id="IPR003877">
    <property type="entry name" value="SPRY_dom"/>
</dbReference>
<evidence type="ECO:0000256" key="2">
    <source>
        <dbReference type="ARBA" id="ARBA00022771"/>
    </source>
</evidence>
<organism evidence="8 9">
    <name type="scientific">Octodon degus</name>
    <name type="common">Degu</name>
    <name type="synonym">Sciurus degus</name>
    <dbReference type="NCBI Taxonomy" id="10160"/>
    <lineage>
        <taxon>Eukaryota</taxon>
        <taxon>Metazoa</taxon>
        <taxon>Chordata</taxon>
        <taxon>Craniata</taxon>
        <taxon>Vertebrata</taxon>
        <taxon>Euteleostomi</taxon>
        <taxon>Mammalia</taxon>
        <taxon>Eutheria</taxon>
        <taxon>Euarchontoglires</taxon>
        <taxon>Glires</taxon>
        <taxon>Rodentia</taxon>
        <taxon>Hystricomorpha</taxon>
        <taxon>Octodontidae</taxon>
        <taxon>Octodon</taxon>
    </lineage>
</organism>
<dbReference type="SUPFAM" id="SSF57845">
    <property type="entry name" value="B-box zinc-binding domain"/>
    <property type="match status" value="1"/>
</dbReference>